<protein>
    <submittedName>
        <fullName evidence="2">Glycosyltransferase family 31 protein</fullName>
    </submittedName>
</protein>
<name>A0A6A6AE40_9PLEO</name>
<dbReference type="Gene3D" id="3.50.4.10">
    <property type="entry name" value="Hepatocyte Growth Factor"/>
    <property type="match status" value="1"/>
</dbReference>
<dbReference type="Pfam" id="PF14295">
    <property type="entry name" value="PAN_4"/>
    <property type="match status" value="1"/>
</dbReference>
<dbReference type="GO" id="GO:0016740">
    <property type="term" value="F:transferase activity"/>
    <property type="evidence" value="ECO:0007669"/>
    <property type="project" value="UniProtKB-KW"/>
</dbReference>
<keyword evidence="3" id="KW-1185">Reference proteome</keyword>
<organism evidence="2 3">
    <name type="scientific">Dothidotthia symphoricarpi CBS 119687</name>
    <dbReference type="NCBI Taxonomy" id="1392245"/>
    <lineage>
        <taxon>Eukaryota</taxon>
        <taxon>Fungi</taxon>
        <taxon>Dikarya</taxon>
        <taxon>Ascomycota</taxon>
        <taxon>Pezizomycotina</taxon>
        <taxon>Dothideomycetes</taxon>
        <taxon>Pleosporomycetidae</taxon>
        <taxon>Pleosporales</taxon>
        <taxon>Dothidotthiaceae</taxon>
        <taxon>Dothidotthia</taxon>
    </lineage>
</organism>
<dbReference type="GeneID" id="54404207"/>
<proteinExistence type="predicted"/>
<reference evidence="2" key="1">
    <citation type="journal article" date="2020" name="Stud. Mycol.">
        <title>101 Dothideomycetes genomes: a test case for predicting lifestyles and emergence of pathogens.</title>
        <authorList>
            <person name="Haridas S."/>
            <person name="Albert R."/>
            <person name="Binder M."/>
            <person name="Bloem J."/>
            <person name="Labutti K."/>
            <person name="Salamov A."/>
            <person name="Andreopoulos B."/>
            <person name="Baker S."/>
            <person name="Barry K."/>
            <person name="Bills G."/>
            <person name="Bluhm B."/>
            <person name="Cannon C."/>
            <person name="Castanera R."/>
            <person name="Culley D."/>
            <person name="Daum C."/>
            <person name="Ezra D."/>
            <person name="Gonzalez J."/>
            <person name="Henrissat B."/>
            <person name="Kuo A."/>
            <person name="Liang C."/>
            <person name="Lipzen A."/>
            <person name="Lutzoni F."/>
            <person name="Magnuson J."/>
            <person name="Mondo S."/>
            <person name="Nolan M."/>
            <person name="Ohm R."/>
            <person name="Pangilinan J."/>
            <person name="Park H.-J."/>
            <person name="Ramirez L."/>
            <person name="Alfaro M."/>
            <person name="Sun H."/>
            <person name="Tritt A."/>
            <person name="Yoshinaga Y."/>
            <person name="Zwiers L.-H."/>
            <person name="Turgeon B."/>
            <person name="Goodwin S."/>
            <person name="Spatafora J."/>
            <person name="Crous P."/>
            <person name="Grigoriev I."/>
        </authorList>
    </citation>
    <scope>NUCLEOTIDE SEQUENCE</scope>
    <source>
        <strain evidence="2">CBS 119687</strain>
    </source>
</reference>
<evidence type="ECO:0000313" key="3">
    <source>
        <dbReference type="Proteomes" id="UP000799771"/>
    </source>
</evidence>
<dbReference type="OrthoDB" id="414175at2759"/>
<accession>A0A6A6AE40</accession>
<feature type="domain" description="Apple" evidence="1">
    <location>
        <begin position="390"/>
        <end position="428"/>
    </location>
</feature>
<dbReference type="RefSeq" id="XP_033523627.1">
    <property type="nucleotide sequence ID" value="XM_033663775.1"/>
</dbReference>
<evidence type="ECO:0000313" key="2">
    <source>
        <dbReference type="EMBL" id="KAF2129238.1"/>
    </source>
</evidence>
<dbReference type="AlphaFoldDB" id="A0A6A6AE40"/>
<dbReference type="EMBL" id="ML977506">
    <property type="protein sequence ID" value="KAF2129238.1"/>
    <property type="molecule type" value="Genomic_DNA"/>
</dbReference>
<evidence type="ECO:0000259" key="1">
    <source>
        <dbReference type="Pfam" id="PF14295"/>
    </source>
</evidence>
<sequence length="478" mass="54027">MLAPCKNLLARPLRLVLFAAFVYAFCWIKGWPREYDDEELPPSQRSRHDTPPTVAPDQLVVAVFTTATDVYAKVAPTIVHVDAQDQGTLLHFGDLQMAVGRWPVFDAVASLPWAFIQSTRELAGYVRQLDYHQRGIPLGELTEQDPRRERERLATLAKYKVLPAMSDAWHFRPNRTWYAFVDDDTFIDRSNLLDWLAHHDANTTAFFANPPTYNGPGAPDAFAPFAANGTSFILSGRAMRELLEVRTDVVKTWMPYIAGHSSALELVADVVLRELNTSPQPLSPGMSGFAPSSVPFGPYASWCEPVTMLHHVPVNAASDIWRLQKAHAEDKNATGPLVFAHLWFSFLSTQTLDDPRDDWDNLSSDFTNARWNMLFEGKQHDVHRAIKAETSWEACQASCNKNENCVQWSYSTVPSPNWNENKETRCHLSSSIRLGEHTKPQELTVNGEKKKSTWKSGWKKSMFQAWAKAEQCKPKPQS</sequence>
<dbReference type="Gene3D" id="3.90.550.50">
    <property type="match status" value="1"/>
</dbReference>
<dbReference type="InterPro" id="IPR003609">
    <property type="entry name" value="Pan_app"/>
</dbReference>
<keyword evidence="2" id="KW-0808">Transferase</keyword>
<gene>
    <name evidence="2" type="ORF">P153DRAFT_291532</name>
</gene>
<dbReference type="Proteomes" id="UP000799771">
    <property type="component" value="Unassembled WGS sequence"/>
</dbReference>